<dbReference type="PANTHER" id="PTHR16193">
    <property type="entry name" value="TETRATRICOPEPTIDE REPEAT PROTEIN 27"/>
    <property type="match status" value="1"/>
</dbReference>
<feature type="compositionally biased region" description="Basic residues" evidence="4">
    <location>
        <begin position="316"/>
        <end position="328"/>
    </location>
</feature>
<dbReference type="InterPro" id="IPR019734">
    <property type="entry name" value="TPR_rpt"/>
</dbReference>
<keyword evidence="1" id="KW-0677">Repeat</keyword>
<evidence type="ECO:0000313" key="5">
    <source>
        <dbReference type="EMBL" id="KAF2231130.1"/>
    </source>
</evidence>
<feature type="region of interest" description="Disordered" evidence="4">
    <location>
        <begin position="659"/>
        <end position="700"/>
    </location>
</feature>
<evidence type="ECO:0000256" key="4">
    <source>
        <dbReference type="SAM" id="MobiDB-lite"/>
    </source>
</evidence>
<feature type="compositionally biased region" description="Basic and acidic residues" evidence="4">
    <location>
        <begin position="184"/>
        <end position="215"/>
    </location>
</feature>
<dbReference type="PROSITE" id="PS50005">
    <property type="entry name" value="TPR"/>
    <property type="match status" value="2"/>
</dbReference>
<dbReference type="Gene3D" id="1.25.40.10">
    <property type="entry name" value="Tetratricopeptide repeat domain"/>
    <property type="match status" value="1"/>
</dbReference>
<feature type="region of interest" description="Disordered" evidence="4">
    <location>
        <begin position="1072"/>
        <end position="1101"/>
    </location>
</feature>
<name>A0A6A6H066_VIRVR</name>
<feature type="compositionally biased region" description="Acidic residues" evidence="4">
    <location>
        <begin position="937"/>
        <end position="948"/>
    </location>
</feature>
<feature type="region of interest" description="Disordered" evidence="4">
    <location>
        <begin position="929"/>
        <end position="960"/>
    </location>
</feature>
<feature type="repeat" description="TPR" evidence="3">
    <location>
        <begin position="990"/>
        <end position="1023"/>
    </location>
</feature>
<dbReference type="InterPro" id="IPR044244">
    <property type="entry name" value="TTC27/Emw1"/>
</dbReference>
<dbReference type="SMART" id="SM00028">
    <property type="entry name" value="TPR"/>
    <property type="match status" value="2"/>
</dbReference>
<feature type="compositionally biased region" description="Low complexity" evidence="4">
    <location>
        <begin position="69"/>
        <end position="80"/>
    </location>
</feature>
<dbReference type="SUPFAM" id="SSF48452">
    <property type="entry name" value="TPR-like"/>
    <property type="match status" value="1"/>
</dbReference>
<accession>A0A6A6H066</accession>
<proteinExistence type="predicted"/>
<gene>
    <name evidence="5" type="ORF">EV356DRAFT_519108</name>
</gene>
<protein>
    <submittedName>
        <fullName evidence="5">Uncharacterized protein</fullName>
    </submittedName>
</protein>
<dbReference type="EMBL" id="ML991831">
    <property type="protein sequence ID" value="KAF2231130.1"/>
    <property type="molecule type" value="Genomic_DNA"/>
</dbReference>
<feature type="compositionally biased region" description="Basic and acidic residues" evidence="4">
    <location>
        <begin position="254"/>
        <end position="280"/>
    </location>
</feature>
<feature type="region of interest" description="Disordered" evidence="4">
    <location>
        <begin position="253"/>
        <end position="347"/>
    </location>
</feature>
<feature type="compositionally biased region" description="Low complexity" evidence="4">
    <location>
        <begin position="134"/>
        <end position="144"/>
    </location>
</feature>
<evidence type="ECO:0000313" key="6">
    <source>
        <dbReference type="Proteomes" id="UP000800092"/>
    </source>
</evidence>
<feature type="compositionally biased region" description="Basic and acidic residues" evidence="4">
    <location>
        <begin position="305"/>
        <end position="315"/>
    </location>
</feature>
<feature type="compositionally biased region" description="Polar residues" evidence="4">
    <location>
        <begin position="665"/>
        <end position="699"/>
    </location>
</feature>
<sequence>MAQQDNYYGMNYPPPPSDYQSSGPVPQGPAAAVHAGVGDNSLPKHHKHHDSGYDRYGGANQYPPQEHGAYSQYPPSSAYPSQPPPQNYAQDPYAQAQEPGLEPPYSRETRHSPAPGYETAVAPYQPPEPEWDDQPQYQYPPQGAGPHGYPPPGYGGHPPPLSSGYDDGYDSHEERRRQKHRHRGSDSGSRHSRYGDDDKESKEKKKKGLSEKEKGLGASLLGGAGGAFVGHEMGGGALGTILGIGAGAIGAALIEKDHDKQRKKDKDREREKKLRYRDDFEYGSSHVGSGSRSPPPAGVPPVTKEMYEDERYKSHDMRHKHGKYRSRSSGRGGNEDDSSTDSELKSSSAGYIKECMDETLILYFRSTLPNELSEYCESYLERLVPHSHEPSDGLFSAPLSQLLFEPQDQESEHDGSLKPNAIWTDVIFHRLGTFLSRRSSDDQTGDEDDNPAKRQYFYFILGLGALYAFLQSNVTGPPLRHYTKSQLALPQDRKQIFSAQETLVQSLGEDGIAAYKLIGDVELLCLAEAIFTCPPILKNIESARWAKLRVEFLHQRLLSEVSPTLQNSIYSDLALLDEQILASEPDNVAKTVKIEYLLEKATIHTHHGLEKLAREDLEAARRERNFEYALTGRLGKRTKYQEKDLSQLVVLALSPEDNKHGSMAADSNMNGDSLPTSNTSTNGDKNGDSRGSTGPQTLDLNDDTLLESISFKEGNAAPGIVEESNLPPSLASLDPSAQPKLNPIDSNLLLSLASSITNTSPVDGLTREETLPYAVRALEGGSSNWQVYTQALLVRSRIEGYKSRTMERGLLQLQALVDQVIAETASREDEQIQRTQASDMTTFLPRPKETENAQASERLRYIFQLCTPFRWELEAELAAKWVSLGGLKTALEIYTRLEMWAEAALCWAATEKEDKAKKIVRRQLFHASNGGDSASGGEDEEKALDAEEWTGPARDPPPADAPRLYCILGDIDRNPEMYEKAWEVSNQRYARAQRSLGKLYFAAKDYAKAALAYNKSLKVNQLNHAAWFALGCALLQLDQFDRAADAFTRTVQLDDTDAEAWANLATALLHKGKTPRRESDDSTPEDNEASTTAPSDPQRHKLDALRALQRAAALKYDSPLIWENLLTISASLDPPSYPDIIRSLSRILTLRGASLGESAIDASILDLLITHTIQSSASPVYDPSQPGPARLVVELVDTKVVPLITMSRRLWQIVAKLALWRGKPGAALEAYEKGWRAVLARPGWENGESEEGWEEVVEATGELCDAYESLGPRERTEGLGAGQQEVVVARDWRFKARSAVRGVMGRGRESWEGSKGWERLRERLEDLRG</sequence>
<dbReference type="InterPro" id="IPR011990">
    <property type="entry name" value="TPR-like_helical_dom_sf"/>
</dbReference>
<feature type="repeat" description="TPR" evidence="3">
    <location>
        <begin position="1024"/>
        <end position="1057"/>
    </location>
</feature>
<organism evidence="5 6">
    <name type="scientific">Viridothelium virens</name>
    <name type="common">Speckled blister lichen</name>
    <name type="synonym">Trypethelium virens</name>
    <dbReference type="NCBI Taxonomy" id="1048519"/>
    <lineage>
        <taxon>Eukaryota</taxon>
        <taxon>Fungi</taxon>
        <taxon>Dikarya</taxon>
        <taxon>Ascomycota</taxon>
        <taxon>Pezizomycotina</taxon>
        <taxon>Dothideomycetes</taxon>
        <taxon>Dothideomycetes incertae sedis</taxon>
        <taxon>Trypetheliales</taxon>
        <taxon>Trypetheliaceae</taxon>
        <taxon>Viridothelium</taxon>
    </lineage>
</organism>
<keyword evidence="2 3" id="KW-0802">TPR repeat</keyword>
<keyword evidence="6" id="KW-1185">Reference proteome</keyword>
<dbReference type="OrthoDB" id="1936594at2759"/>
<feature type="region of interest" description="Disordered" evidence="4">
    <location>
        <begin position="1"/>
        <end position="225"/>
    </location>
</feature>
<reference evidence="5" key="1">
    <citation type="journal article" date="2020" name="Stud. Mycol.">
        <title>101 Dothideomycetes genomes: a test case for predicting lifestyles and emergence of pathogens.</title>
        <authorList>
            <person name="Haridas S."/>
            <person name="Albert R."/>
            <person name="Binder M."/>
            <person name="Bloem J."/>
            <person name="Labutti K."/>
            <person name="Salamov A."/>
            <person name="Andreopoulos B."/>
            <person name="Baker S."/>
            <person name="Barry K."/>
            <person name="Bills G."/>
            <person name="Bluhm B."/>
            <person name="Cannon C."/>
            <person name="Castanera R."/>
            <person name="Culley D."/>
            <person name="Daum C."/>
            <person name="Ezra D."/>
            <person name="Gonzalez J."/>
            <person name="Henrissat B."/>
            <person name="Kuo A."/>
            <person name="Liang C."/>
            <person name="Lipzen A."/>
            <person name="Lutzoni F."/>
            <person name="Magnuson J."/>
            <person name="Mondo S."/>
            <person name="Nolan M."/>
            <person name="Ohm R."/>
            <person name="Pangilinan J."/>
            <person name="Park H.-J."/>
            <person name="Ramirez L."/>
            <person name="Alfaro M."/>
            <person name="Sun H."/>
            <person name="Tritt A."/>
            <person name="Yoshinaga Y."/>
            <person name="Zwiers L.-H."/>
            <person name="Turgeon B."/>
            <person name="Goodwin S."/>
            <person name="Spatafora J."/>
            <person name="Crous P."/>
            <person name="Grigoriev I."/>
        </authorList>
    </citation>
    <scope>NUCLEOTIDE SEQUENCE</scope>
    <source>
        <strain evidence="5">Tuck. ex Michener</strain>
    </source>
</reference>
<dbReference type="Proteomes" id="UP000800092">
    <property type="component" value="Unassembled WGS sequence"/>
</dbReference>
<evidence type="ECO:0000256" key="3">
    <source>
        <dbReference type="PROSITE-ProRule" id="PRU00339"/>
    </source>
</evidence>
<evidence type="ECO:0000256" key="1">
    <source>
        <dbReference type="ARBA" id="ARBA00022737"/>
    </source>
</evidence>
<dbReference type="PANTHER" id="PTHR16193:SF0">
    <property type="entry name" value="TETRATRICOPEPTIDE REPEAT PROTEIN 27"/>
    <property type="match status" value="1"/>
</dbReference>
<feature type="compositionally biased region" description="Pro residues" evidence="4">
    <location>
        <begin position="148"/>
        <end position="161"/>
    </location>
</feature>
<evidence type="ECO:0000256" key="2">
    <source>
        <dbReference type="ARBA" id="ARBA00022803"/>
    </source>
</evidence>